<comment type="caution">
    <text evidence="1">The sequence shown here is derived from an EMBL/GenBank/DDBJ whole genome shotgun (WGS) entry which is preliminary data.</text>
</comment>
<evidence type="ECO:0000313" key="2">
    <source>
        <dbReference type="Proteomes" id="UP000255355"/>
    </source>
</evidence>
<dbReference type="InterPro" id="IPR023393">
    <property type="entry name" value="START-like_dom_sf"/>
</dbReference>
<dbReference type="STRING" id="1210089.GCA_001613165_05321"/>
<sequence length="78" mass="8848">MNIADEINRVIRKITTSGEAHQVVLERAFDTDAADLWNACTSPERLSRWFEPLQRVSGGKSRCEPCRCISPTMLDTPR</sequence>
<dbReference type="RefSeq" id="WP_068025123.1">
    <property type="nucleotide sequence ID" value="NZ_QQAZ01000017.1"/>
</dbReference>
<accession>A0A370GKZ9</accession>
<dbReference type="OrthoDB" id="8117292at2"/>
<dbReference type="SUPFAM" id="SSF55961">
    <property type="entry name" value="Bet v1-like"/>
    <property type="match status" value="1"/>
</dbReference>
<proteinExistence type="predicted"/>
<name>A0A370GKZ9_9NOCA</name>
<dbReference type="Proteomes" id="UP000255355">
    <property type="component" value="Unassembled WGS sequence"/>
</dbReference>
<gene>
    <name evidence="1" type="ORF">DFR68_11765</name>
</gene>
<dbReference type="AlphaFoldDB" id="A0A370GKZ9"/>
<evidence type="ECO:0008006" key="3">
    <source>
        <dbReference type="Google" id="ProtNLM"/>
    </source>
</evidence>
<reference evidence="1 2" key="1">
    <citation type="submission" date="2018-07" db="EMBL/GenBank/DDBJ databases">
        <title>Genomic Encyclopedia of Type Strains, Phase IV (KMG-IV): sequencing the most valuable type-strain genomes for metagenomic binning, comparative biology and taxonomic classification.</title>
        <authorList>
            <person name="Goeker M."/>
        </authorList>
    </citation>
    <scope>NUCLEOTIDE SEQUENCE [LARGE SCALE GENOMIC DNA]</scope>
    <source>
        <strain evidence="1 2">DSM 44952</strain>
    </source>
</reference>
<protein>
    <recommendedName>
        <fullName evidence="3">Activator of Hsp90 ATPase-like protein</fullName>
    </recommendedName>
</protein>
<evidence type="ECO:0000313" key="1">
    <source>
        <dbReference type="EMBL" id="RDI44448.1"/>
    </source>
</evidence>
<dbReference type="EMBL" id="QQAZ01000017">
    <property type="protein sequence ID" value="RDI44448.1"/>
    <property type="molecule type" value="Genomic_DNA"/>
</dbReference>
<dbReference type="Gene3D" id="3.30.530.20">
    <property type="match status" value="1"/>
</dbReference>
<organism evidence="1 2">
    <name type="scientific">Nocardia mexicana</name>
    <dbReference type="NCBI Taxonomy" id="279262"/>
    <lineage>
        <taxon>Bacteria</taxon>
        <taxon>Bacillati</taxon>
        <taxon>Actinomycetota</taxon>
        <taxon>Actinomycetes</taxon>
        <taxon>Mycobacteriales</taxon>
        <taxon>Nocardiaceae</taxon>
        <taxon>Nocardia</taxon>
    </lineage>
</organism>
<keyword evidence="2" id="KW-1185">Reference proteome</keyword>